<dbReference type="SUPFAM" id="SSF109998">
    <property type="entry name" value="Triger factor/SurA peptide-binding domain-like"/>
    <property type="match status" value="1"/>
</dbReference>
<dbReference type="InterPro" id="IPR046357">
    <property type="entry name" value="PPIase_dom_sf"/>
</dbReference>
<keyword evidence="5 11" id="KW-1133">Transmembrane helix</keyword>
<evidence type="ECO:0000256" key="10">
    <source>
        <dbReference type="ARBA" id="ARBA00042775"/>
    </source>
</evidence>
<comment type="subcellular location">
    <subcellularLocation>
        <location evidence="1">Cell inner membrane</location>
        <topology evidence="1">Single-pass type II membrane protein</topology>
        <orientation evidence="1">Periplasmic side</orientation>
    </subcellularLocation>
</comment>
<dbReference type="PANTHER" id="PTHR47529:SF1">
    <property type="entry name" value="PERIPLASMIC CHAPERONE PPID"/>
    <property type="match status" value="1"/>
</dbReference>
<dbReference type="Pfam" id="PF00639">
    <property type="entry name" value="Rotamase"/>
    <property type="match status" value="1"/>
</dbReference>
<dbReference type="GO" id="GO:0003755">
    <property type="term" value="F:peptidyl-prolyl cis-trans isomerase activity"/>
    <property type="evidence" value="ECO:0007669"/>
    <property type="project" value="InterPro"/>
</dbReference>
<evidence type="ECO:0000256" key="11">
    <source>
        <dbReference type="SAM" id="Phobius"/>
    </source>
</evidence>
<dbReference type="Gene3D" id="3.10.50.40">
    <property type="match status" value="1"/>
</dbReference>
<dbReference type="GO" id="GO:0005886">
    <property type="term" value="C:plasma membrane"/>
    <property type="evidence" value="ECO:0007669"/>
    <property type="project" value="UniProtKB-SubCell"/>
</dbReference>
<accession>A0A3B0ZT33</accession>
<evidence type="ECO:0000256" key="8">
    <source>
        <dbReference type="ARBA" id="ARBA00038408"/>
    </source>
</evidence>
<sequence>MLQLIRENAQGIVIWVIVGFIILGLSSFILSSYLGGNVKTYVAMVNDNEISDRQFRMAYNNRQSQLQQQLGENFSRFFNESMLRSSVVSALVNNELLNQLSFDAGFRVGPDQVQKELAKVEAFQDENGKFSNQKFASFVEQYGYSAKGYALEESQRLAKKQLLDGIANSALILNSDLADYQKLNRQQRDVGLLIINKAEVVKTIEVKEDDVKAYFESHTAEFMTEEQVSVDYLELSLKQLADEQVIDIDEVKDFYEKNKGRYTISGEREASHILIKLDDNTNDQAALAKLAVIQAKLKAGSSFAELAKENSDDKFSAKNGGKFGRINQEQGGNQAFNNALFALKAEGDVSQPVRSEFGYHLIKLDKIYPGKVKPFEEVQAVLERELKGQKAERIFYEGQSKLENLTYQHQDSLEPAAEEIGLKIKTSPLFSRRGGAQIFRNQEVISEAFSEEVIQESLNSHMVKLSDDHVVVFRLKEHQPAKPKTFEQVKRLVENKLKQEKATQLISDLARQTMDKLNTGTAASSLADGKKIIWQKYGFIGRQAKYDQVDATKKKPVKTNVREEARRAAFSLKKPATGKPEYHSMTANNGDALLIVLQAVRDNPMQEDDSVIEAVHKQLAQTIGAADSESVIEFMRSKSEIDINKTQDEVQ</sequence>
<evidence type="ECO:0000313" key="13">
    <source>
        <dbReference type="EMBL" id="VAW92380.1"/>
    </source>
</evidence>
<feature type="domain" description="PpiC" evidence="12">
    <location>
        <begin position="265"/>
        <end position="366"/>
    </location>
</feature>
<gene>
    <name evidence="13" type="ORF">MNBD_GAMMA21-1276</name>
</gene>
<evidence type="ECO:0000256" key="1">
    <source>
        <dbReference type="ARBA" id="ARBA00004382"/>
    </source>
</evidence>
<keyword evidence="2" id="KW-1003">Cell membrane</keyword>
<evidence type="ECO:0000256" key="4">
    <source>
        <dbReference type="ARBA" id="ARBA00022692"/>
    </source>
</evidence>
<dbReference type="InterPro" id="IPR027304">
    <property type="entry name" value="Trigger_fact/SurA_dom_sf"/>
</dbReference>
<evidence type="ECO:0000256" key="3">
    <source>
        <dbReference type="ARBA" id="ARBA00022519"/>
    </source>
</evidence>
<proteinExistence type="inferred from homology"/>
<keyword evidence="3" id="KW-0997">Cell inner membrane</keyword>
<evidence type="ECO:0000256" key="7">
    <source>
        <dbReference type="ARBA" id="ARBA00023186"/>
    </source>
</evidence>
<dbReference type="SUPFAM" id="SSF54534">
    <property type="entry name" value="FKBP-like"/>
    <property type="match status" value="1"/>
</dbReference>
<keyword evidence="6 11" id="KW-0472">Membrane</keyword>
<organism evidence="13">
    <name type="scientific">hydrothermal vent metagenome</name>
    <dbReference type="NCBI Taxonomy" id="652676"/>
    <lineage>
        <taxon>unclassified sequences</taxon>
        <taxon>metagenomes</taxon>
        <taxon>ecological metagenomes</taxon>
    </lineage>
</organism>
<dbReference type="EMBL" id="UOFR01000014">
    <property type="protein sequence ID" value="VAW92380.1"/>
    <property type="molecule type" value="Genomic_DNA"/>
</dbReference>
<dbReference type="Gene3D" id="1.10.4030.10">
    <property type="entry name" value="Porin chaperone SurA, peptide-binding domain"/>
    <property type="match status" value="1"/>
</dbReference>
<name>A0A3B0ZT33_9ZZZZ</name>
<dbReference type="PROSITE" id="PS50198">
    <property type="entry name" value="PPIC_PPIASE_2"/>
    <property type="match status" value="1"/>
</dbReference>
<keyword evidence="7" id="KW-0143">Chaperone</keyword>
<protein>
    <recommendedName>
        <fullName evidence="9">Periplasmic chaperone PpiD</fullName>
    </recommendedName>
    <alternativeName>
        <fullName evidence="10">Periplasmic folding chaperone</fullName>
    </alternativeName>
</protein>
<dbReference type="AlphaFoldDB" id="A0A3B0ZT33"/>
<dbReference type="InterPro" id="IPR000297">
    <property type="entry name" value="PPIase_PpiC"/>
</dbReference>
<evidence type="ECO:0000256" key="2">
    <source>
        <dbReference type="ARBA" id="ARBA00022475"/>
    </source>
</evidence>
<evidence type="ECO:0000259" key="12">
    <source>
        <dbReference type="PROSITE" id="PS50198"/>
    </source>
</evidence>
<keyword evidence="13" id="KW-0413">Isomerase</keyword>
<dbReference type="PANTHER" id="PTHR47529">
    <property type="entry name" value="PEPTIDYL-PROLYL CIS-TRANS ISOMERASE D"/>
    <property type="match status" value="1"/>
</dbReference>
<evidence type="ECO:0000256" key="5">
    <source>
        <dbReference type="ARBA" id="ARBA00022989"/>
    </source>
</evidence>
<keyword evidence="4 11" id="KW-0812">Transmembrane</keyword>
<feature type="transmembrane region" description="Helical" evidence="11">
    <location>
        <begin position="12"/>
        <end position="34"/>
    </location>
</feature>
<reference evidence="13" key="1">
    <citation type="submission" date="2018-06" db="EMBL/GenBank/DDBJ databases">
        <authorList>
            <person name="Zhirakovskaya E."/>
        </authorList>
    </citation>
    <scope>NUCLEOTIDE SEQUENCE</scope>
</reference>
<dbReference type="Pfam" id="PF13624">
    <property type="entry name" value="SurA_N_3"/>
    <property type="match status" value="1"/>
</dbReference>
<comment type="similarity">
    <text evidence="8">Belongs to the PpiD chaperone family.</text>
</comment>
<dbReference type="InterPro" id="IPR052029">
    <property type="entry name" value="PpiD_chaperone"/>
</dbReference>
<evidence type="ECO:0000256" key="9">
    <source>
        <dbReference type="ARBA" id="ARBA00040743"/>
    </source>
</evidence>
<evidence type="ECO:0000256" key="6">
    <source>
        <dbReference type="ARBA" id="ARBA00023136"/>
    </source>
</evidence>